<dbReference type="Proteomes" id="UP000024404">
    <property type="component" value="Unassembled WGS sequence"/>
</dbReference>
<keyword evidence="3" id="KW-1185">Reference proteome</keyword>
<dbReference type="Gene3D" id="2.10.25.10">
    <property type="entry name" value="Laminin"/>
    <property type="match status" value="1"/>
</dbReference>
<accession>A0A8R1TZ78</accession>
<reference evidence="3" key="1">
    <citation type="submission" date="2013-10" db="EMBL/GenBank/DDBJ databases">
        <title>Genome sequencing of Onchocerca volvulus.</title>
        <authorList>
            <person name="Cotton J."/>
            <person name="Tsai J."/>
            <person name="Stanley E."/>
            <person name="Tracey A."/>
            <person name="Holroyd N."/>
            <person name="Lustigman S."/>
            <person name="Berriman M."/>
        </authorList>
    </citation>
    <scope>NUCLEOTIDE SEQUENCE</scope>
</reference>
<protein>
    <recommendedName>
        <fullName evidence="4">TIL domain-containing protein</fullName>
    </recommendedName>
</protein>
<dbReference type="AlphaFoldDB" id="A0A8R1TZ78"/>
<dbReference type="InterPro" id="IPR036084">
    <property type="entry name" value="Ser_inhib-like_sf"/>
</dbReference>
<dbReference type="EnsemblMetazoa" id="OVOC7556.1">
    <property type="protein sequence ID" value="OVOC7556.1"/>
    <property type="gene ID" value="WBGene00244365"/>
</dbReference>
<organism evidence="2 3">
    <name type="scientific">Onchocerca volvulus</name>
    <dbReference type="NCBI Taxonomy" id="6282"/>
    <lineage>
        <taxon>Eukaryota</taxon>
        <taxon>Metazoa</taxon>
        <taxon>Ecdysozoa</taxon>
        <taxon>Nematoda</taxon>
        <taxon>Chromadorea</taxon>
        <taxon>Rhabditida</taxon>
        <taxon>Spirurina</taxon>
        <taxon>Spiruromorpha</taxon>
        <taxon>Filarioidea</taxon>
        <taxon>Onchocercidae</taxon>
        <taxon>Onchocerca</taxon>
    </lineage>
</organism>
<dbReference type="SUPFAM" id="SSF57567">
    <property type="entry name" value="Serine protease inhibitors"/>
    <property type="match status" value="1"/>
</dbReference>
<evidence type="ECO:0000256" key="1">
    <source>
        <dbReference type="ARBA" id="ARBA00022900"/>
    </source>
</evidence>
<reference evidence="2" key="2">
    <citation type="submission" date="2022-06" db="UniProtKB">
        <authorList>
            <consortium name="EnsemblMetazoa"/>
        </authorList>
    </citation>
    <scope>IDENTIFICATION</scope>
</reference>
<keyword evidence="1" id="KW-0646">Protease inhibitor</keyword>
<keyword evidence="1" id="KW-0722">Serine protease inhibitor</keyword>
<evidence type="ECO:0000313" key="3">
    <source>
        <dbReference type="Proteomes" id="UP000024404"/>
    </source>
</evidence>
<sequence>MQKCVDSCFCKEGFVLEFDKFIPESNFPVVRECNKNEVCRKRGSSCPEICGKNCNDFREGCFCKLGYILEEKTGTCVKPEDFTIPKYIKCPGNETFRYYSIVKEHVKNNLLIVQQNVT</sequence>
<name>A0A8R1TZ78_ONCVO</name>
<dbReference type="CDD" id="cd19941">
    <property type="entry name" value="TIL"/>
    <property type="match status" value="1"/>
</dbReference>
<dbReference type="EMBL" id="CMVM020000213">
    <property type="status" value="NOT_ANNOTATED_CDS"/>
    <property type="molecule type" value="Genomic_DNA"/>
</dbReference>
<evidence type="ECO:0008006" key="4">
    <source>
        <dbReference type="Google" id="ProtNLM"/>
    </source>
</evidence>
<proteinExistence type="predicted"/>
<evidence type="ECO:0000313" key="2">
    <source>
        <dbReference type="EnsemblMetazoa" id="OVOC7556.1"/>
    </source>
</evidence>
<dbReference type="GO" id="GO:0004867">
    <property type="term" value="F:serine-type endopeptidase inhibitor activity"/>
    <property type="evidence" value="ECO:0007669"/>
    <property type="project" value="UniProtKB-KW"/>
</dbReference>